<reference evidence="2" key="1">
    <citation type="submission" date="2022-10" db="EMBL/GenBank/DDBJ databases">
        <title>Gaoshiqiia sediminis gen. nov., sp. nov., isolated from coastal sediment.</title>
        <authorList>
            <person name="Yu W.X."/>
            <person name="Mu D.S."/>
            <person name="Du J.Z."/>
            <person name="Liang Y.Q."/>
        </authorList>
    </citation>
    <scope>NUCLEOTIDE SEQUENCE</scope>
    <source>
        <strain evidence="2">A06</strain>
    </source>
</reference>
<dbReference type="RefSeq" id="WP_282590546.1">
    <property type="nucleotide sequence ID" value="NZ_JAPAAF010000004.1"/>
</dbReference>
<gene>
    <name evidence="2" type="ORF">N2K84_04285</name>
</gene>
<name>A0AA42C923_9BACT</name>
<proteinExistence type="predicted"/>
<evidence type="ECO:0000313" key="2">
    <source>
        <dbReference type="EMBL" id="MCW0481937.1"/>
    </source>
</evidence>
<organism evidence="2 3">
    <name type="scientific">Gaoshiqia sediminis</name>
    <dbReference type="NCBI Taxonomy" id="2986998"/>
    <lineage>
        <taxon>Bacteria</taxon>
        <taxon>Pseudomonadati</taxon>
        <taxon>Bacteroidota</taxon>
        <taxon>Bacteroidia</taxon>
        <taxon>Marinilabiliales</taxon>
        <taxon>Prolixibacteraceae</taxon>
        <taxon>Gaoshiqia</taxon>
    </lineage>
</organism>
<dbReference type="Proteomes" id="UP001163821">
    <property type="component" value="Unassembled WGS sequence"/>
</dbReference>
<keyword evidence="3" id="KW-1185">Reference proteome</keyword>
<comment type="caution">
    <text evidence="2">The sequence shown here is derived from an EMBL/GenBank/DDBJ whole genome shotgun (WGS) entry which is preliminary data.</text>
</comment>
<keyword evidence="1" id="KW-0732">Signal</keyword>
<dbReference type="EMBL" id="JAPAAF010000004">
    <property type="protein sequence ID" value="MCW0481937.1"/>
    <property type="molecule type" value="Genomic_DNA"/>
</dbReference>
<feature type="chain" id="PRO_5041233858" evidence="1">
    <location>
        <begin position="28"/>
        <end position="185"/>
    </location>
</feature>
<protein>
    <submittedName>
        <fullName evidence="2">Uncharacterized protein</fullName>
    </submittedName>
</protein>
<dbReference type="AlphaFoldDB" id="A0AA42C923"/>
<evidence type="ECO:0000256" key="1">
    <source>
        <dbReference type="SAM" id="SignalP"/>
    </source>
</evidence>
<evidence type="ECO:0000313" key="3">
    <source>
        <dbReference type="Proteomes" id="UP001163821"/>
    </source>
</evidence>
<sequence>MKTKFNFRLIAAAIVFAAVMISFNAEAQKREYRKNDYKKHEKYGRMEDRRTYNDSRDRDRDRHVYDVKKHKKDYTYRYDRTNRYEYHHPKYGHVYRKFHSTPVRMRHAHGDFYFYGGNYYRHYHGIGYVRVELPRNVIFVDLPFRVERVRHGNLVYYRHGDMYFERCEHGYRPAPRIGIQLSAHF</sequence>
<accession>A0AA42C923</accession>
<feature type="signal peptide" evidence="1">
    <location>
        <begin position="1"/>
        <end position="27"/>
    </location>
</feature>